<gene>
    <name evidence="2" type="ORF">DSCA_05870</name>
</gene>
<organism evidence="2 3">
    <name type="scientific">Desulfosarcina alkanivorans</name>
    <dbReference type="NCBI Taxonomy" id="571177"/>
    <lineage>
        <taxon>Bacteria</taxon>
        <taxon>Pseudomonadati</taxon>
        <taxon>Thermodesulfobacteriota</taxon>
        <taxon>Desulfobacteria</taxon>
        <taxon>Desulfobacterales</taxon>
        <taxon>Desulfosarcinaceae</taxon>
        <taxon>Desulfosarcina</taxon>
    </lineage>
</organism>
<accession>A0A5K7YPV2</accession>
<dbReference type="PROSITE" id="PS50801">
    <property type="entry name" value="STAS"/>
    <property type="match status" value="1"/>
</dbReference>
<evidence type="ECO:0000313" key="3">
    <source>
        <dbReference type="Proteomes" id="UP000427906"/>
    </source>
</evidence>
<reference evidence="2 3" key="1">
    <citation type="submission" date="2019-11" db="EMBL/GenBank/DDBJ databases">
        <title>Comparative genomics of hydrocarbon-degrading Desulfosarcina strains.</title>
        <authorList>
            <person name="Watanabe M."/>
            <person name="Kojima H."/>
            <person name="Fukui M."/>
        </authorList>
    </citation>
    <scope>NUCLEOTIDE SEQUENCE [LARGE SCALE GENOMIC DNA]</scope>
    <source>
        <strain evidence="2 3">PL12</strain>
    </source>
</reference>
<dbReference type="KEGG" id="dalk:DSCA_05870"/>
<dbReference type="RefSeq" id="WP_155314996.1">
    <property type="nucleotide sequence ID" value="NZ_AP021874.1"/>
</dbReference>
<sequence>MAKNFRVCTKRKDIRSLSLLLSGDFDASAACELICRLDKAAGNSRKIAIDTDGLRTVNAFGLDVFIPRMNRLNHRTADIEVTGRFSEVFKE</sequence>
<proteinExistence type="predicted"/>
<name>A0A5K7YPV2_9BACT</name>
<evidence type="ECO:0000259" key="1">
    <source>
        <dbReference type="PROSITE" id="PS50801"/>
    </source>
</evidence>
<dbReference type="OrthoDB" id="5459827at2"/>
<protein>
    <recommendedName>
        <fullName evidence="1">STAS domain-containing protein</fullName>
    </recommendedName>
</protein>
<dbReference type="SUPFAM" id="SSF52091">
    <property type="entry name" value="SpoIIaa-like"/>
    <property type="match status" value="1"/>
</dbReference>
<dbReference type="InterPro" id="IPR036513">
    <property type="entry name" value="STAS_dom_sf"/>
</dbReference>
<dbReference type="EMBL" id="AP021874">
    <property type="protein sequence ID" value="BBO66657.1"/>
    <property type="molecule type" value="Genomic_DNA"/>
</dbReference>
<dbReference type="AlphaFoldDB" id="A0A5K7YPV2"/>
<feature type="domain" description="STAS" evidence="1">
    <location>
        <begin position="19"/>
        <end position="91"/>
    </location>
</feature>
<dbReference type="InterPro" id="IPR002645">
    <property type="entry name" value="STAS_dom"/>
</dbReference>
<dbReference type="Proteomes" id="UP000427906">
    <property type="component" value="Chromosome"/>
</dbReference>
<keyword evidence="3" id="KW-1185">Reference proteome</keyword>
<evidence type="ECO:0000313" key="2">
    <source>
        <dbReference type="EMBL" id="BBO66657.1"/>
    </source>
</evidence>